<evidence type="ECO:0000313" key="2">
    <source>
        <dbReference type="EnsemblPlants" id="PNT66535"/>
    </source>
</evidence>
<name>A0A2K2CWX7_BRADI</name>
<reference evidence="2" key="3">
    <citation type="submission" date="2018-08" db="UniProtKB">
        <authorList>
            <consortium name="EnsemblPlants"/>
        </authorList>
    </citation>
    <scope>IDENTIFICATION</scope>
    <source>
        <strain evidence="2">cv. Bd21</strain>
    </source>
</reference>
<gene>
    <name evidence="1" type="ORF">BRADI_3g13746v3</name>
</gene>
<protein>
    <submittedName>
        <fullName evidence="1 2">Uncharacterized protein</fullName>
    </submittedName>
</protein>
<dbReference type="Gramene" id="PNT66535">
    <property type="protein sequence ID" value="PNT66535"/>
    <property type="gene ID" value="BRADI_3g13746v3"/>
</dbReference>
<dbReference type="InParanoid" id="A0A2K2CWX7"/>
<organism evidence="1">
    <name type="scientific">Brachypodium distachyon</name>
    <name type="common">Purple false brome</name>
    <name type="synonym">Trachynia distachya</name>
    <dbReference type="NCBI Taxonomy" id="15368"/>
    <lineage>
        <taxon>Eukaryota</taxon>
        <taxon>Viridiplantae</taxon>
        <taxon>Streptophyta</taxon>
        <taxon>Embryophyta</taxon>
        <taxon>Tracheophyta</taxon>
        <taxon>Spermatophyta</taxon>
        <taxon>Magnoliopsida</taxon>
        <taxon>Liliopsida</taxon>
        <taxon>Poales</taxon>
        <taxon>Poaceae</taxon>
        <taxon>BOP clade</taxon>
        <taxon>Pooideae</taxon>
        <taxon>Stipodae</taxon>
        <taxon>Brachypodieae</taxon>
        <taxon>Brachypodium</taxon>
    </lineage>
</organism>
<dbReference type="EnsemblPlants" id="PNT66535">
    <property type="protein sequence ID" value="PNT66535"/>
    <property type="gene ID" value="BRADI_3g13746v3"/>
</dbReference>
<dbReference type="Proteomes" id="UP000008810">
    <property type="component" value="Chromosome 3"/>
</dbReference>
<reference evidence="1" key="2">
    <citation type="submission" date="2017-06" db="EMBL/GenBank/DDBJ databases">
        <title>WGS assembly of Brachypodium distachyon.</title>
        <authorList>
            <consortium name="The International Brachypodium Initiative"/>
            <person name="Lucas S."/>
            <person name="Harmon-Smith M."/>
            <person name="Lail K."/>
            <person name="Tice H."/>
            <person name="Grimwood J."/>
            <person name="Bruce D."/>
            <person name="Barry K."/>
            <person name="Shu S."/>
            <person name="Lindquist E."/>
            <person name="Wang M."/>
            <person name="Pitluck S."/>
            <person name="Vogel J.P."/>
            <person name="Garvin D.F."/>
            <person name="Mockler T.C."/>
            <person name="Schmutz J."/>
            <person name="Rokhsar D."/>
            <person name="Bevan M.W."/>
        </authorList>
    </citation>
    <scope>NUCLEOTIDE SEQUENCE</scope>
    <source>
        <strain evidence="1">Bd21</strain>
    </source>
</reference>
<dbReference type="EMBL" id="CM000882">
    <property type="protein sequence ID" value="PNT66535.1"/>
    <property type="molecule type" value="Genomic_DNA"/>
</dbReference>
<proteinExistence type="predicted"/>
<evidence type="ECO:0000313" key="3">
    <source>
        <dbReference type="Proteomes" id="UP000008810"/>
    </source>
</evidence>
<dbReference type="AlphaFoldDB" id="A0A2K2CWX7"/>
<keyword evidence="3" id="KW-1185">Reference proteome</keyword>
<evidence type="ECO:0000313" key="1">
    <source>
        <dbReference type="EMBL" id="PNT66535.1"/>
    </source>
</evidence>
<accession>A0A2K2CWX7</accession>
<sequence length="66" mass="7735">MYSRSDPLRIRSSFSFSWLLLYGEQGQHRRRRLLWLRSRALTGRVRVAAGVSPDMWTPRSVSGQNQ</sequence>
<reference evidence="1 2" key="1">
    <citation type="journal article" date="2010" name="Nature">
        <title>Genome sequencing and analysis of the model grass Brachypodium distachyon.</title>
        <authorList>
            <consortium name="International Brachypodium Initiative"/>
        </authorList>
    </citation>
    <scope>NUCLEOTIDE SEQUENCE [LARGE SCALE GENOMIC DNA]</scope>
    <source>
        <strain evidence="1 2">Bd21</strain>
    </source>
</reference>